<gene>
    <name evidence="5" type="ORF">QC821_21405</name>
</gene>
<dbReference type="InterPro" id="IPR008920">
    <property type="entry name" value="TF_FadR/GntR_C"/>
</dbReference>
<keyword evidence="2" id="KW-0238">DNA-binding</keyword>
<evidence type="ECO:0000313" key="6">
    <source>
        <dbReference type="Proteomes" id="UP001251374"/>
    </source>
</evidence>
<sequence length="222" mass="25079">MLRLFYESRIQNLIASRRLKSGEKLATERELSATLNVGRGAVREGIKLLAALDIVEVRQGSGTFVKKDQSLVLLDASHLGSEERREMLAQAHQTRKIIDCAVAELAALSVSEESLIKIRDYLEDSDREPMLTRLACSIDLTFESMLGDATGNAYLRAVQKEAHRYFQTAWESTGYMPRPAEERSQQHWAIYNELAARNSKGAKAMMEAHLNLRTIEKEPNDR</sequence>
<name>A0ABU1HK28_9GAMM</name>
<dbReference type="EMBL" id="JARWAM010000033">
    <property type="protein sequence ID" value="MDR5907836.1"/>
    <property type="molecule type" value="Genomic_DNA"/>
</dbReference>
<dbReference type="PROSITE" id="PS50949">
    <property type="entry name" value="HTH_GNTR"/>
    <property type="match status" value="1"/>
</dbReference>
<keyword evidence="1" id="KW-0805">Transcription regulation</keyword>
<organism evidence="5 6">
    <name type="scientific">Franzmannia qiaohouensis</name>
    <dbReference type="NCBI Taxonomy" id="1329370"/>
    <lineage>
        <taxon>Bacteria</taxon>
        <taxon>Pseudomonadati</taxon>
        <taxon>Pseudomonadota</taxon>
        <taxon>Gammaproteobacteria</taxon>
        <taxon>Oceanospirillales</taxon>
        <taxon>Halomonadaceae</taxon>
        <taxon>Franzmannia</taxon>
    </lineage>
</organism>
<keyword evidence="3" id="KW-0804">Transcription</keyword>
<evidence type="ECO:0000256" key="1">
    <source>
        <dbReference type="ARBA" id="ARBA00023015"/>
    </source>
</evidence>
<dbReference type="SMART" id="SM00345">
    <property type="entry name" value="HTH_GNTR"/>
    <property type="match status" value="1"/>
</dbReference>
<dbReference type="SUPFAM" id="SSF46785">
    <property type="entry name" value="Winged helix' DNA-binding domain"/>
    <property type="match status" value="1"/>
</dbReference>
<dbReference type="Pfam" id="PF00392">
    <property type="entry name" value="GntR"/>
    <property type="match status" value="1"/>
</dbReference>
<dbReference type="CDD" id="cd07377">
    <property type="entry name" value="WHTH_GntR"/>
    <property type="match status" value="1"/>
</dbReference>
<dbReference type="Proteomes" id="UP001251374">
    <property type="component" value="Unassembled WGS sequence"/>
</dbReference>
<keyword evidence="6" id="KW-1185">Reference proteome</keyword>
<comment type="caution">
    <text evidence="5">The sequence shown here is derived from an EMBL/GenBank/DDBJ whole genome shotgun (WGS) entry which is preliminary data.</text>
</comment>
<evidence type="ECO:0000256" key="3">
    <source>
        <dbReference type="ARBA" id="ARBA00023163"/>
    </source>
</evidence>
<dbReference type="PANTHER" id="PTHR43537:SF5">
    <property type="entry name" value="UXU OPERON TRANSCRIPTIONAL REGULATOR"/>
    <property type="match status" value="1"/>
</dbReference>
<feature type="domain" description="HTH gntR-type" evidence="4">
    <location>
        <begin position="1"/>
        <end position="68"/>
    </location>
</feature>
<dbReference type="InterPro" id="IPR036388">
    <property type="entry name" value="WH-like_DNA-bd_sf"/>
</dbReference>
<evidence type="ECO:0000259" key="4">
    <source>
        <dbReference type="PROSITE" id="PS50949"/>
    </source>
</evidence>
<dbReference type="Gene3D" id="1.20.120.530">
    <property type="entry name" value="GntR ligand-binding domain-like"/>
    <property type="match status" value="1"/>
</dbReference>
<dbReference type="SMART" id="SM00895">
    <property type="entry name" value="FCD"/>
    <property type="match status" value="1"/>
</dbReference>
<protein>
    <submittedName>
        <fullName evidence="5">GntR family transcriptional regulator</fullName>
    </submittedName>
</protein>
<dbReference type="SUPFAM" id="SSF48008">
    <property type="entry name" value="GntR ligand-binding domain-like"/>
    <property type="match status" value="1"/>
</dbReference>
<dbReference type="InterPro" id="IPR011711">
    <property type="entry name" value="GntR_C"/>
</dbReference>
<reference evidence="5 6" key="1">
    <citation type="submission" date="2023-04" db="EMBL/GenBank/DDBJ databases">
        <title>A long-awaited taxogenomic arrangement of the family Halomonadaceae.</title>
        <authorList>
            <person name="De La Haba R."/>
            <person name="Chuvochina M."/>
            <person name="Wittouck S."/>
            <person name="Arahal D.R."/>
            <person name="Sanchez-Porro C."/>
            <person name="Hugenholtz P."/>
            <person name="Ventosa A."/>
        </authorList>
    </citation>
    <scope>NUCLEOTIDE SEQUENCE [LARGE SCALE GENOMIC DNA]</scope>
    <source>
        <strain evidence="5 6">DSM 26770</strain>
    </source>
</reference>
<dbReference type="InterPro" id="IPR036390">
    <property type="entry name" value="WH_DNA-bd_sf"/>
</dbReference>
<dbReference type="PANTHER" id="PTHR43537">
    <property type="entry name" value="TRANSCRIPTIONAL REGULATOR, GNTR FAMILY"/>
    <property type="match status" value="1"/>
</dbReference>
<dbReference type="InterPro" id="IPR000524">
    <property type="entry name" value="Tscrpt_reg_HTH_GntR"/>
</dbReference>
<proteinExistence type="predicted"/>
<evidence type="ECO:0000256" key="2">
    <source>
        <dbReference type="ARBA" id="ARBA00023125"/>
    </source>
</evidence>
<evidence type="ECO:0000313" key="5">
    <source>
        <dbReference type="EMBL" id="MDR5907836.1"/>
    </source>
</evidence>
<dbReference type="Pfam" id="PF07729">
    <property type="entry name" value="FCD"/>
    <property type="match status" value="1"/>
</dbReference>
<accession>A0ABU1HK28</accession>
<dbReference type="Gene3D" id="1.10.10.10">
    <property type="entry name" value="Winged helix-like DNA-binding domain superfamily/Winged helix DNA-binding domain"/>
    <property type="match status" value="1"/>
</dbReference>
<dbReference type="RefSeq" id="WP_309725512.1">
    <property type="nucleotide sequence ID" value="NZ_JARWAM010000033.1"/>
</dbReference>